<sequence>MCYTSDLQNIICQWDKLRYGVEDGYKLFYKIGLSKTLGWTECLTDGDLTYLCCFHGDEFRKMRVKLNSTSAPLSRTFYTQEFTLNNSIKTSPPSHLKGTFEKDKLCLNWEAPLLSLATHLQYEVCYQIQEGGWLSVSPKVPETDTCLDVPMGSQYNVRIRAKPTGLVYSGHWSDWSDVLHDHTPTDRGKWLMLCIPALMLIPAVILIYLFPMYLSKLKLYFWPPVPNPKVLQGFLTEMNGQKWNPPLTAKQLSEETTCSSVVEIMSEGEVSALGKASEESTELLSPERGFSGIEEADGSPGTNVFPDYVTLNKDSVILCSKGNKYVEEKVGEKEALVVKDDLLETCHSCCTEGSVCTPACLGTDFLNHSYLPLVDRFNCKVAVARGPGNLYTNFPCS</sequence>
<proteinExistence type="predicted"/>
<comment type="caution">
    <text evidence="1">The sequence shown here is derived from an EMBL/GenBank/DDBJ whole genome shotgun (WGS) entry which is preliminary data.</text>
</comment>
<evidence type="ECO:0000313" key="1">
    <source>
        <dbReference type="EMBL" id="TMS20732.1"/>
    </source>
</evidence>
<protein>
    <submittedName>
        <fullName evidence="1">Uncharacterized protein</fullName>
    </submittedName>
</protein>
<evidence type="ECO:0000313" key="2">
    <source>
        <dbReference type="Proteomes" id="UP000793456"/>
    </source>
</evidence>
<keyword evidence="2" id="KW-1185">Reference proteome</keyword>
<dbReference type="EMBL" id="CM011677">
    <property type="protein sequence ID" value="TMS20732.1"/>
    <property type="molecule type" value="Genomic_DNA"/>
</dbReference>
<gene>
    <name evidence="1" type="ORF">E3U43_007225</name>
</gene>
<name>A0ACD3RMY8_LARCR</name>
<organism evidence="1 2">
    <name type="scientific">Larimichthys crocea</name>
    <name type="common">Large yellow croaker</name>
    <name type="synonym">Pseudosciaena crocea</name>
    <dbReference type="NCBI Taxonomy" id="215358"/>
    <lineage>
        <taxon>Eukaryota</taxon>
        <taxon>Metazoa</taxon>
        <taxon>Chordata</taxon>
        <taxon>Craniata</taxon>
        <taxon>Vertebrata</taxon>
        <taxon>Euteleostomi</taxon>
        <taxon>Actinopterygii</taxon>
        <taxon>Neopterygii</taxon>
        <taxon>Teleostei</taxon>
        <taxon>Neoteleostei</taxon>
        <taxon>Acanthomorphata</taxon>
        <taxon>Eupercaria</taxon>
        <taxon>Sciaenidae</taxon>
        <taxon>Larimichthys</taxon>
    </lineage>
</organism>
<accession>A0ACD3RMY8</accession>
<reference evidence="1" key="1">
    <citation type="submission" date="2018-11" db="EMBL/GenBank/DDBJ databases">
        <title>The sequence and de novo assembly of Larimichthys crocea genome using PacBio and Hi-C technologies.</title>
        <authorList>
            <person name="Xu P."/>
            <person name="Chen B."/>
            <person name="Zhou Z."/>
            <person name="Ke Q."/>
            <person name="Wu Y."/>
            <person name="Bai H."/>
            <person name="Pu F."/>
        </authorList>
    </citation>
    <scope>NUCLEOTIDE SEQUENCE</scope>
    <source>
        <tissue evidence="1">Muscle</tissue>
    </source>
</reference>
<dbReference type="Proteomes" id="UP000793456">
    <property type="component" value="Chromosome IV"/>
</dbReference>